<proteinExistence type="predicted"/>
<keyword evidence="2" id="KW-0472">Membrane</keyword>
<sequence>MVTAAQKLGKYERLDRIAQDGDVVLHRGVDPANGRAILLHSARLAGFVGQDERLARFRREAGAAARLIHPNIVPFYASGETDSVVFIATEPVSGTSLDQVIDQLTDWADRLTILRSALDALFAAHRNDLAHGALSPAAIWLRVDGTIAVSGFGLAALHATQATQADDLRAAELLAKRLLATHGERPAVSALLARLDTTHGGFSSVGELRDIVAGLVSDKTNAVRSPLAWRPLAALLLIGLVVFGGFVWQRKFAKVRALPTMSAPAPPAAPLAPQGPSAPPDMSAADVPTPPPPSPEQPQEPSSPEPPPPQPAPPVAGPPADEEPLVGILPETPVAAPRPSAVDLDRALRSIPCAVATVEEVDGHLVVSGAAAGDAARNAIQTLMDLRAEGWEVRLDVAAAPERLCAPLALVADALMANADQTAPMTMTSIPRPLRPGTPLHNGDPLILDITGPPHKTLLHVDYYTADGDVVHLSPNPADTDTQLEAGATRRLGERVGSGRYWSVGPPFGSELVVALASATPLFSAPRPEIEPASAYLSALKQAIDAQPALPTDARPHAVVLFITTQP</sequence>
<dbReference type="Gene3D" id="3.30.200.20">
    <property type="entry name" value="Phosphorylase Kinase, domain 1"/>
    <property type="match status" value="1"/>
</dbReference>
<keyword evidence="5" id="KW-1185">Reference proteome</keyword>
<evidence type="ECO:0000256" key="1">
    <source>
        <dbReference type="SAM" id="MobiDB-lite"/>
    </source>
</evidence>
<feature type="region of interest" description="Disordered" evidence="1">
    <location>
        <begin position="261"/>
        <end position="326"/>
    </location>
</feature>
<dbReference type="RefSeq" id="WP_119833734.1">
    <property type="nucleotide sequence ID" value="NZ_QYUL01000005.1"/>
</dbReference>
<feature type="transmembrane region" description="Helical" evidence="2">
    <location>
        <begin position="227"/>
        <end position="248"/>
    </location>
</feature>
<dbReference type="Pfam" id="PF14326">
    <property type="entry name" value="DUF4384"/>
    <property type="match status" value="1"/>
</dbReference>
<dbReference type="Gene3D" id="1.10.510.10">
    <property type="entry name" value="Transferase(Phosphotransferase) domain 1"/>
    <property type="match status" value="1"/>
</dbReference>
<dbReference type="InterPro" id="IPR025493">
    <property type="entry name" value="DUF4384"/>
</dbReference>
<evidence type="ECO:0000259" key="3">
    <source>
        <dbReference type="PROSITE" id="PS50011"/>
    </source>
</evidence>
<evidence type="ECO:0000313" key="5">
    <source>
        <dbReference type="Proteomes" id="UP000283458"/>
    </source>
</evidence>
<feature type="domain" description="Protein kinase" evidence="3">
    <location>
        <begin position="11"/>
        <end position="367"/>
    </location>
</feature>
<protein>
    <submittedName>
        <fullName evidence="4">DUF4384 domain-containing protein</fullName>
    </submittedName>
</protein>
<dbReference type="AlphaFoldDB" id="A0A418VMD0"/>
<comment type="caution">
    <text evidence="4">The sequence shown here is derived from an EMBL/GenBank/DDBJ whole genome shotgun (WGS) entry which is preliminary data.</text>
</comment>
<dbReference type="InterPro" id="IPR011009">
    <property type="entry name" value="Kinase-like_dom_sf"/>
</dbReference>
<dbReference type="EMBL" id="QYUL01000005">
    <property type="protein sequence ID" value="RJF77295.1"/>
    <property type="molecule type" value="Genomic_DNA"/>
</dbReference>
<dbReference type="SUPFAM" id="SSF56112">
    <property type="entry name" value="Protein kinase-like (PK-like)"/>
    <property type="match status" value="1"/>
</dbReference>
<organism evidence="4 5">
    <name type="scientific">Azospirillum cavernae</name>
    <dbReference type="NCBI Taxonomy" id="2320860"/>
    <lineage>
        <taxon>Bacteria</taxon>
        <taxon>Pseudomonadati</taxon>
        <taxon>Pseudomonadota</taxon>
        <taxon>Alphaproteobacteria</taxon>
        <taxon>Rhodospirillales</taxon>
        <taxon>Azospirillaceae</taxon>
        <taxon>Azospirillum</taxon>
    </lineage>
</organism>
<dbReference type="Proteomes" id="UP000283458">
    <property type="component" value="Unassembled WGS sequence"/>
</dbReference>
<reference evidence="4 5" key="1">
    <citation type="submission" date="2018-09" db="EMBL/GenBank/DDBJ databases">
        <authorList>
            <person name="Zhu H."/>
        </authorList>
    </citation>
    <scope>NUCLEOTIDE SEQUENCE [LARGE SCALE GENOMIC DNA]</scope>
    <source>
        <strain evidence="4 5">K2W22B-5</strain>
    </source>
</reference>
<dbReference type="SMART" id="SM00220">
    <property type="entry name" value="S_TKc"/>
    <property type="match status" value="1"/>
</dbReference>
<dbReference type="GO" id="GO:0004672">
    <property type="term" value="F:protein kinase activity"/>
    <property type="evidence" value="ECO:0007669"/>
    <property type="project" value="InterPro"/>
</dbReference>
<evidence type="ECO:0000313" key="4">
    <source>
        <dbReference type="EMBL" id="RJF77295.1"/>
    </source>
</evidence>
<gene>
    <name evidence="4" type="ORF">D3877_26145</name>
</gene>
<feature type="compositionally biased region" description="Pro residues" evidence="1">
    <location>
        <begin position="288"/>
        <end position="317"/>
    </location>
</feature>
<keyword evidence="2" id="KW-0812">Transmembrane</keyword>
<dbReference type="PROSITE" id="PS50011">
    <property type="entry name" value="PROTEIN_KINASE_DOM"/>
    <property type="match status" value="1"/>
</dbReference>
<dbReference type="GO" id="GO:0005524">
    <property type="term" value="F:ATP binding"/>
    <property type="evidence" value="ECO:0007669"/>
    <property type="project" value="InterPro"/>
</dbReference>
<dbReference type="InterPro" id="IPR000719">
    <property type="entry name" value="Prot_kinase_dom"/>
</dbReference>
<evidence type="ECO:0000256" key="2">
    <source>
        <dbReference type="SAM" id="Phobius"/>
    </source>
</evidence>
<dbReference type="OrthoDB" id="8456171at2"/>
<accession>A0A418VMD0</accession>
<keyword evidence="2" id="KW-1133">Transmembrane helix</keyword>
<name>A0A418VMD0_9PROT</name>